<evidence type="ECO:0000256" key="8">
    <source>
        <dbReference type="SAM" id="MobiDB-lite"/>
    </source>
</evidence>
<comment type="similarity">
    <text evidence="2">Belongs to the adaptor complexes large subunit family.</text>
</comment>
<evidence type="ECO:0000256" key="5">
    <source>
        <dbReference type="ARBA" id="ARBA00022737"/>
    </source>
</evidence>
<dbReference type="eggNOG" id="KOG1059">
    <property type="taxonomic scope" value="Eukaryota"/>
</dbReference>
<accession>A2DC54</accession>
<proteinExistence type="inferred from homology"/>
<keyword evidence="5" id="KW-0677">Repeat</keyword>
<evidence type="ECO:0000256" key="2">
    <source>
        <dbReference type="ARBA" id="ARBA00006613"/>
    </source>
</evidence>
<feature type="region of interest" description="Disordered" evidence="8">
    <location>
        <begin position="695"/>
        <end position="743"/>
    </location>
</feature>
<dbReference type="FunCoup" id="A2DC54">
    <property type="interactions" value="433"/>
</dbReference>
<dbReference type="VEuPathDB" id="TrichDB:TVAG_457300"/>
<dbReference type="InParanoid" id="A2DC54"/>
<dbReference type="VEuPathDB" id="TrichDB:TVAGG3_0263140"/>
<dbReference type="PANTHER" id="PTHR22781">
    <property type="entry name" value="DELTA ADAPTIN-RELATED"/>
    <property type="match status" value="1"/>
</dbReference>
<feature type="compositionally biased region" description="Pro residues" evidence="8">
    <location>
        <begin position="728"/>
        <end position="739"/>
    </location>
</feature>
<keyword evidence="11" id="KW-1185">Reference proteome</keyword>
<dbReference type="GO" id="GO:0006896">
    <property type="term" value="P:Golgi to vacuole transport"/>
    <property type="evidence" value="ECO:0000318"/>
    <property type="project" value="GO_Central"/>
</dbReference>
<feature type="compositionally biased region" description="Basic residues" evidence="8">
    <location>
        <begin position="702"/>
        <end position="715"/>
    </location>
</feature>
<feature type="domain" description="Clathrin/coatomer adaptor adaptin-like N-terminal" evidence="9">
    <location>
        <begin position="22"/>
        <end position="544"/>
    </location>
</feature>
<keyword evidence="6" id="KW-0653">Protein transport</keyword>
<evidence type="ECO:0000256" key="6">
    <source>
        <dbReference type="ARBA" id="ARBA00022927"/>
    </source>
</evidence>
<reference evidence="10" key="1">
    <citation type="submission" date="2006-10" db="EMBL/GenBank/DDBJ databases">
        <authorList>
            <person name="Amadeo P."/>
            <person name="Zhao Q."/>
            <person name="Wortman J."/>
            <person name="Fraser-Liggett C."/>
            <person name="Carlton J."/>
        </authorList>
    </citation>
    <scope>NUCLEOTIDE SEQUENCE</scope>
    <source>
        <strain evidence="10">G3</strain>
    </source>
</reference>
<comment type="subcellular location">
    <subcellularLocation>
        <location evidence="1">Endomembrane system</location>
    </subcellularLocation>
</comment>
<dbReference type="Gene3D" id="1.25.10.10">
    <property type="entry name" value="Leucine-rich Repeat Variant"/>
    <property type="match status" value="1"/>
</dbReference>
<feature type="region of interest" description="Disordered" evidence="8">
    <location>
        <begin position="554"/>
        <end position="661"/>
    </location>
</feature>
<dbReference type="SMR" id="A2DC54"/>
<keyword evidence="7" id="KW-0472">Membrane</keyword>
<sequence>MLSRTLFDVIRGYLNNKVNGTEEKFISEQMDEMQKECANASIDEKSDIVQQVIFLNLIGYDVSWADFTVLEVMSSESYSAKRIAYTAASQMWNTQSDVVIMATHRIHRDLTSVVPLIANAVLTSLPPYLSLPLAQHIAHDVIALMSGARPQLRQKAIMTFYHICLKYPDALRPGFTALRNRLDDTDLFVVFSALTVMSELCAHNPQNFVGMIPKFHKMLETAPTNWITVRLITILRMLCSVEPRLPKKLVPPFTTILETTNSITVLFECVRTIIDIPITNPILLTYATQRMQAFLEHKDANLRFLCLTLFIKLIEIQPKLVAQHKELITQCLDSNDESTRLLALDLLAALANTKTIDGIVGKMFDHFRDSKNQAFKDQVLKRVIEICSKNDYELISDFEWYITCLIDFLEEGGFTCYNELADQFYDLASRVPDTRQTLVDLMSALFDNVEYKDKTRLLLVASFIIGEYAESNECIESLVQPLVLQTDERVQLCCVSAALKLYLRLSDEEKANALETLKTGLEMFRTSGPAEVQDRAEMILMLLNIFETSQESDEISQLQETLSSELPDDQEPIELPPGLNDPIPLFAIEEKEEEKPEEIIDSKLPKKKEEHKEGEEKKPKKPMRKQRQNAPKAVVIKAPTKTTTPVSNSAQKAKVAPKNSALSDALASVDLTSEMADVQKELPRPMPYNQELLMKQAQQRSTHSKHSHGSKRKRSKNQELPMPSAVSVPPPQQPQPVTAPKPRSRMQLIGENSSLIVNAIEFTPSQTNPGRLEVEVLIHNQTELTINSIDITVQSQGGAVKGVDVPSITTPISPVSSATHKITIEAANMTQPQKVRIIFVPVEGGVETLDATLRLFPSFFLTAAPTEGFEQAEKKCTFDEKMKPIQTQKAREVLQTAFNVVRGSNIKLPDASSRAIYAKTPAGHEAIAYVQAAAGQVIIEVKSTNELLGKSLVKELEMKVKAIEQ</sequence>
<evidence type="ECO:0000259" key="9">
    <source>
        <dbReference type="Pfam" id="PF01602"/>
    </source>
</evidence>
<dbReference type="InterPro" id="IPR011989">
    <property type="entry name" value="ARM-like"/>
</dbReference>
<evidence type="ECO:0000256" key="3">
    <source>
        <dbReference type="ARBA" id="ARBA00015717"/>
    </source>
</evidence>
<dbReference type="Proteomes" id="UP000001542">
    <property type="component" value="Unassembled WGS sequence"/>
</dbReference>
<feature type="compositionally biased region" description="Basic and acidic residues" evidence="8">
    <location>
        <begin position="593"/>
        <end position="618"/>
    </location>
</feature>
<dbReference type="RefSeq" id="XP_001583081.1">
    <property type="nucleotide sequence ID" value="XM_001583031.1"/>
</dbReference>
<evidence type="ECO:0000256" key="4">
    <source>
        <dbReference type="ARBA" id="ARBA00022448"/>
    </source>
</evidence>
<protein>
    <recommendedName>
        <fullName evidence="3">AP-3 complex subunit delta</fullName>
    </recommendedName>
</protein>
<evidence type="ECO:0000313" key="11">
    <source>
        <dbReference type="Proteomes" id="UP000001542"/>
    </source>
</evidence>
<evidence type="ECO:0000256" key="1">
    <source>
        <dbReference type="ARBA" id="ARBA00004308"/>
    </source>
</evidence>
<dbReference type="PANTHER" id="PTHR22781:SF12">
    <property type="entry name" value="AP-3 COMPLEX SUBUNIT DELTA-1"/>
    <property type="match status" value="1"/>
</dbReference>
<evidence type="ECO:0000313" key="10">
    <source>
        <dbReference type="EMBL" id="EAY22095.1"/>
    </source>
</evidence>
<dbReference type="STRING" id="5722.A2DC54"/>
<dbReference type="InterPro" id="IPR016024">
    <property type="entry name" value="ARM-type_fold"/>
</dbReference>
<feature type="compositionally biased region" description="Polar residues" evidence="8">
    <location>
        <begin position="555"/>
        <end position="564"/>
    </location>
</feature>
<feature type="compositionally biased region" description="Polar residues" evidence="8">
    <location>
        <begin position="640"/>
        <end position="651"/>
    </location>
</feature>
<evidence type="ECO:0000256" key="7">
    <source>
        <dbReference type="ARBA" id="ARBA00023136"/>
    </source>
</evidence>
<keyword evidence="4" id="KW-0813">Transport</keyword>
<dbReference type="GO" id="GO:0010008">
    <property type="term" value="C:endosome membrane"/>
    <property type="evidence" value="ECO:0000318"/>
    <property type="project" value="GO_Central"/>
</dbReference>
<dbReference type="SUPFAM" id="SSF48371">
    <property type="entry name" value="ARM repeat"/>
    <property type="match status" value="1"/>
</dbReference>
<dbReference type="InterPro" id="IPR017105">
    <property type="entry name" value="AP3_complex_dsu"/>
</dbReference>
<reference evidence="10" key="2">
    <citation type="journal article" date="2007" name="Science">
        <title>Draft genome sequence of the sexually transmitted pathogen Trichomonas vaginalis.</title>
        <authorList>
            <person name="Carlton J.M."/>
            <person name="Hirt R.P."/>
            <person name="Silva J.C."/>
            <person name="Delcher A.L."/>
            <person name="Schatz M."/>
            <person name="Zhao Q."/>
            <person name="Wortman J.R."/>
            <person name="Bidwell S.L."/>
            <person name="Alsmark U.C.M."/>
            <person name="Besteiro S."/>
            <person name="Sicheritz-Ponten T."/>
            <person name="Noel C.J."/>
            <person name="Dacks J.B."/>
            <person name="Foster P.G."/>
            <person name="Simillion C."/>
            <person name="Van de Peer Y."/>
            <person name="Miranda-Saavedra D."/>
            <person name="Barton G.J."/>
            <person name="Westrop G.D."/>
            <person name="Mueller S."/>
            <person name="Dessi D."/>
            <person name="Fiori P.L."/>
            <person name="Ren Q."/>
            <person name="Paulsen I."/>
            <person name="Zhang H."/>
            <person name="Bastida-Corcuera F.D."/>
            <person name="Simoes-Barbosa A."/>
            <person name="Brown M.T."/>
            <person name="Hayes R.D."/>
            <person name="Mukherjee M."/>
            <person name="Okumura C.Y."/>
            <person name="Schneider R."/>
            <person name="Smith A.J."/>
            <person name="Vanacova S."/>
            <person name="Villalvazo M."/>
            <person name="Haas B.J."/>
            <person name="Pertea M."/>
            <person name="Feldblyum T.V."/>
            <person name="Utterback T.R."/>
            <person name="Shu C.L."/>
            <person name="Osoegawa K."/>
            <person name="de Jong P.J."/>
            <person name="Hrdy I."/>
            <person name="Horvathova L."/>
            <person name="Zubacova Z."/>
            <person name="Dolezal P."/>
            <person name="Malik S.B."/>
            <person name="Logsdon J.M. Jr."/>
            <person name="Henze K."/>
            <person name="Gupta A."/>
            <person name="Wang C.C."/>
            <person name="Dunne R.L."/>
            <person name="Upcroft J.A."/>
            <person name="Upcroft P."/>
            <person name="White O."/>
            <person name="Salzberg S.L."/>
            <person name="Tang P."/>
            <person name="Chiu C.-H."/>
            <person name="Lee Y.-S."/>
            <person name="Embley T.M."/>
            <person name="Coombs G.H."/>
            <person name="Mottram J.C."/>
            <person name="Tachezy J."/>
            <person name="Fraser-Liggett C.M."/>
            <person name="Johnson P.J."/>
        </authorList>
    </citation>
    <scope>NUCLEOTIDE SEQUENCE [LARGE SCALE GENOMIC DNA]</scope>
    <source>
        <strain evidence="10">G3</strain>
    </source>
</reference>
<dbReference type="GO" id="GO:0006623">
    <property type="term" value="P:protein targeting to vacuole"/>
    <property type="evidence" value="ECO:0000318"/>
    <property type="project" value="GO_Central"/>
</dbReference>
<dbReference type="FunFam" id="1.25.10.10:FF:000251">
    <property type="entry name" value="AP-3 complex subunit delta"/>
    <property type="match status" value="1"/>
</dbReference>
<dbReference type="Pfam" id="PF01602">
    <property type="entry name" value="Adaptin_N"/>
    <property type="match status" value="1"/>
</dbReference>
<dbReference type="GO" id="GO:0030123">
    <property type="term" value="C:AP-3 adaptor complex"/>
    <property type="evidence" value="ECO:0000318"/>
    <property type="project" value="GO_Central"/>
</dbReference>
<organism evidence="10 11">
    <name type="scientific">Trichomonas vaginalis (strain ATCC PRA-98 / G3)</name>
    <dbReference type="NCBI Taxonomy" id="412133"/>
    <lineage>
        <taxon>Eukaryota</taxon>
        <taxon>Metamonada</taxon>
        <taxon>Parabasalia</taxon>
        <taxon>Trichomonadida</taxon>
        <taxon>Trichomonadidae</taxon>
        <taxon>Trichomonas</taxon>
    </lineage>
</organism>
<dbReference type="OrthoDB" id="10264595at2759"/>
<dbReference type="EMBL" id="DS113186">
    <property type="protein sequence ID" value="EAY22095.1"/>
    <property type="molecule type" value="Genomic_DNA"/>
</dbReference>
<gene>
    <name evidence="10" type="ORF">TVAG_457300</name>
</gene>
<dbReference type="KEGG" id="tva:5467648"/>
<name>A2DC54_TRIV3</name>
<dbReference type="InterPro" id="IPR002553">
    <property type="entry name" value="Clathrin/coatomer_adapt-like_N"/>
</dbReference>
<dbReference type="AlphaFoldDB" id="A2DC54"/>